<dbReference type="PANTHER" id="PTHR47808">
    <property type="entry name" value="INNER NUCLEAR MEMBRANE PROTEIN HEH2-RELATED"/>
    <property type="match status" value="1"/>
</dbReference>
<evidence type="ECO:0000256" key="2">
    <source>
        <dbReference type="ARBA" id="ARBA00022553"/>
    </source>
</evidence>
<evidence type="ECO:0000256" key="1">
    <source>
        <dbReference type="ARBA" id="ARBA00004540"/>
    </source>
</evidence>
<dbReference type="Pfam" id="PF09402">
    <property type="entry name" value="MSC"/>
    <property type="match status" value="3"/>
</dbReference>
<accession>A0A9P6QT16</accession>
<dbReference type="InterPro" id="IPR041885">
    <property type="entry name" value="MAN1_winged_helix_dom"/>
</dbReference>
<organism evidence="9 10">
    <name type="scientific">Linnemannia gamsii</name>
    <dbReference type="NCBI Taxonomy" id="64522"/>
    <lineage>
        <taxon>Eukaryota</taxon>
        <taxon>Fungi</taxon>
        <taxon>Fungi incertae sedis</taxon>
        <taxon>Mucoromycota</taxon>
        <taxon>Mortierellomycotina</taxon>
        <taxon>Mortierellomycetes</taxon>
        <taxon>Mortierellales</taxon>
        <taxon>Mortierellaceae</taxon>
        <taxon>Linnemannia</taxon>
    </lineage>
</organism>
<dbReference type="GO" id="GO:0071763">
    <property type="term" value="P:nuclear membrane organization"/>
    <property type="evidence" value="ECO:0007669"/>
    <property type="project" value="TreeGrafter"/>
</dbReference>
<feature type="compositionally biased region" description="Low complexity" evidence="7">
    <location>
        <begin position="118"/>
        <end position="128"/>
    </location>
</feature>
<comment type="subcellular location">
    <subcellularLocation>
        <location evidence="1">Nucleus inner membrane</location>
    </subcellularLocation>
</comment>
<feature type="domain" description="Man1/Src1-like C-terminal" evidence="8">
    <location>
        <begin position="311"/>
        <end position="372"/>
    </location>
</feature>
<feature type="region of interest" description="Disordered" evidence="7">
    <location>
        <begin position="57"/>
        <end position="221"/>
    </location>
</feature>
<keyword evidence="4" id="KW-1133">Transmembrane helix</keyword>
<dbReference type="AlphaFoldDB" id="A0A9P6QT16"/>
<evidence type="ECO:0000256" key="5">
    <source>
        <dbReference type="ARBA" id="ARBA00023136"/>
    </source>
</evidence>
<keyword evidence="6" id="KW-0539">Nucleus</keyword>
<dbReference type="GO" id="GO:0005637">
    <property type="term" value="C:nuclear inner membrane"/>
    <property type="evidence" value="ECO:0007669"/>
    <property type="project" value="UniProtKB-SubCell"/>
</dbReference>
<dbReference type="GO" id="GO:0034399">
    <property type="term" value="C:nuclear periphery"/>
    <property type="evidence" value="ECO:0007669"/>
    <property type="project" value="TreeGrafter"/>
</dbReference>
<evidence type="ECO:0000313" key="10">
    <source>
        <dbReference type="Proteomes" id="UP000823405"/>
    </source>
</evidence>
<feature type="compositionally biased region" description="Low complexity" evidence="7">
    <location>
        <begin position="189"/>
        <end position="202"/>
    </location>
</feature>
<keyword evidence="3" id="KW-0812">Transmembrane</keyword>
<protein>
    <submittedName>
        <fullName evidence="9">Inner nuclear membrane protein enriched at telomere/subtelomere region</fullName>
    </submittedName>
</protein>
<keyword evidence="2" id="KW-0597">Phosphoprotein</keyword>
<dbReference type="InterPro" id="IPR044780">
    <property type="entry name" value="Heh2/Src1"/>
</dbReference>
<reference evidence="9" key="1">
    <citation type="journal article" date="2020" name="Fungal Divers.">
        <title>Resolving the Mortierellaceae phylogeny through synthesis of multi-gene phylogenetics and phylogenomics.</title>
        <authorList>
            <person name="Vandepol N."/>
            <person name="Liber J."/>
            <person name="Desiro A."/>
            <person name="Na H."/>
            <person name="Kennedy M."/>
            <person name="Barry K."/>
            <person name="Grigoriev I.V."/>
            <person name="Miller A.N."/>
            <person name="O'Donnell K."/>
            <person name="Stajich J.E."/>
            <person name="Bonito G."/>
        </authorList>
    </citation>
    <scope>NUCLEOTIDE SEQUENCE</scope>
    <source>
        <strain evidence="9">NVP60</strain>
    </source>
</reference>
<dbReference type="InterPro" id="IPR018996">
    <property type="entry name" value="Man1/Src1-like_C"/>
</dbReference>
<evidence type="ECO:0000256" key="3">
    <source>
        <dbReference type="ARBA" id="ARBA00022692"/>
    </source>
</evidence>
<dbReference type="PANTHER" id="PTHR47808:SF2">
    <property type="entry name" value="LEM DOMAIN-CONTAINING PROTEIN 2"/>
    <property type="match status" value="1"/>
</dbReference>
<dbReference type="OrthoDB" id="2503928at2759"/>
<feature type="compositionally biased region" description="Polar residues" evidence="7">
    <location>
        <begin position="67"/>
        <end position="106"/>
    </location>
</feature>
<proteinExistence type="predicted"/>
<feature type="domain" description="Man1/Src1-like C-terminal" evidence="8">
    <location>
        <begin position="488"/>
        <end position="596"/>
    </location>
</feature>
<keyword evidence="5" id="KW-0472">Membrane</keyword>
<dbReference type="Proteomes" id="UP000823405">
    <property type="component" value="Unassembled WGS sequence"/>
</dbReference>
<evidence type="ECO:0000259" key="8">
    <source>
        <dbReference type="Pfam" id="PF09402"/>
    </source>
</evidence>
<evidence type="ECO:0000256" key="7">
    <source>
        <dbReference type="SAM" id="MobiDB-lite"/>
    </source>
</evidence>
<dbReference type="EMBL" id="JAAAIN010001863">
    <property type="protein sequence ID" value="KAG0299628.1"/>
    <property type="molecule type" value="Genomic_DNA"/>
</dbReference>
<keyword evidence="10" id="KW-1185">Reference proteome</keyword>
<evidence type="ECO:0000256" key="4">
    <source>
        <dbReference type="ARBA" id="ARBA00022989"/>
    </source>
</evidence>
<gene>
    <name evidence="9" type="primary">SRC1_1</name>
    <name evidence="9" type="ORF">BGZ97_003613</name>
</gene>
<dbReference type="GO" id="GO:0003682">
    <property type="term" value="F:chromatin binding"/>
    <property type="evidence" value="ECO:0007669"/>
    <property type="project" value="InterPro"/>
</dbReference>
<comment type="caution">
    <text evidence="9">The sequence shown here is derived from an EMBL/GenBank/DDBJ whole genome shotgun (WGS) entry which is preliminary data.</text>
</comment>
<sequence length="660" mass="74054">MSVPRYLQAGFDPMTIKMDSIREILIHHKVKPPTGEVRKQDLVNLFELHIRPRAAELRKPYERANPKPSTVTTKASQPHQQQPQDESAPHSQQPSSKSTNATTTVVPPTRQEKSTALSSSTSSVSSSSSKKREPRSGATTKPIYTDEESEKFEGSKKQWEIVSANFSDENPFQSGSESERRRRSKSRESLASAGSSRNSSTVRKSRRKSRDDESRLDRDHVFKVPAQPAFSKYMVTPKYTAGSAFDRTEFDSGPFHNSPLFAKTKRMSIPALPPPPPRIIQFESAASTYGTRPKRSRDKEGPNLGPLKFTLFLVLLCYGLWYRQTRIDIGFCTPSTFIPTPTSTKHLTTKQLLVKWLYPTCIACPDHAKCISPGSDPAQEYQSLQVADAAENMLHKRAGQEECRSSTRPQPSAELIARQRFSVSELRKEIESLKDASVSQEEFNQYWTLALNELYRRSSTSTIVIEQGIGYLPISLFLLYLKRVDPLLTLGIGGLLTRNYILRRREETRIIHGLVEEVLSKLSEQADACVIDPIYYAHSFVPQIHLRDALLIHIHSPVQRQEIWEKVSVIIDKNANVRVSAQELNGEIYRAWEWIGASGVLSQKSLRASTRSTGSASGTINGVQTTATTAKYDSFNDRILQETEQSLHASTGGSLYPLLS</sequence>
<feature type="domain" description="Man1/Src1-like C-terminal" evidence="8">
    <location>
        <begin position="376"/>
        <end position="459"/>
    </location>
</feature>
<feature type="compositionally biased region" description="Basic and acidic residues" evidence="7">
    <location>
        <begin position="209"/>
        <end position="221"/>
    </location>
</feature>
<dbReference type="GO" id="GO:0005783">
    <property type="term" value="C:endoplasmic reticulum"/>
    <property type="evidence" value="ECO:0007669"/>
    <property type="project" value="TreeGrafter"/>
</dbReference>
<name>A0A9P6QT16_9FUNG</name>
<feature type="compositionally biased region" description="Polar residues" evidence="7">
    <location>
        <begin position="164"/>
        <end position="175"/>
    </location>
</feature>
<dbReference type="Gene3D" id="1.10.10.1180">
    <property type="entry name" value="MAN1, winged-helix domain"/>
    <property type="match status" value="1"/>
</dbReference>
<evidence type="ECO:0000313" key="9">
    <source>
        <dbReference type="EMBL" id="KAG0299628.1"/>
    </source>
</evidence>
<evidence type="ECO:0000256" key="6">
    <source>
        <dbReference type="ARBA" id="ARBA00023242"/>
    </source>
</evidence>